<evidence type="ECO:0000259" key="1">
    <source>
        <dbReference type="Pfam" id="PF09937"/>
    </source>
</evidence>
<proteinExistence type="predicted"/>
<protein>
    <recommendedName>
        <fullName evidence="1">DUF2169 domain-containing protein</fullName>
    </recommendedName>
</protein>
<dbReference type="eggNOG" id="COG1357">
    <property type="taxonomic scope" value="Bacteria"/>
</dbReference>
<dbReference type="PANTHER" id="PTHR14136">
    <property type="entry name" value="BTB_POZ DOMAIN-CONTAINING PROTEIN KCTD9"/>
    <property type="match status" value="1"/>
</dbReference>
<dbReference type="InterPro" id="IPR018683">
    <property type="entry name" value="DUF2169"/>
</dbReference>
<dbReference type="eggNOG" id="COG5351">
    <property type="taxonomic scope" value="Bacteria"/>
</dbReference>
<feature type="domain" description="DUF2169" evidence="1">
    <location>
        <begin position="40"/>
        <end position="301"/>
    </location>
</feature>
<dbReference type="Pfam" id="PF13576">
    <property type="entry name" value="Pentapeptide_3"/>
    <property type="match status" value="1"/>
</dbReference>
<dbReference type="InterPro" id="IPR051082">
    <property type="entry name" value="Pentapeptide-BTB/POZ_domain"/>
</dbReference>
<dbReference type="EMBL" id="JRNI01000049">
    <property type="protein sequence ID" value="KGF28468.1"/>
    <property type="molecule type" value="Genomic_DNA"/>
</dbReference>
<reference evidence="2 3" key="1">
    <citation type="submission" date="2014-07" db="EMBL/GenBank/DDBJ databases">
        <authorList>
            <person name="McCorrison J."/>
            <person name="Sanka R."/>
            <person name="Torralba M."/>
            <person name="Gillis M."/>
            <person name="Haft D.H."/>
            <person name="Methe B."/>
            <person name="Sutton G."/>
            <person name="Nelson K.E."/>
        </authorList>
    </citation>
    <scope>NUCLEOTIDE SEQUENCE [LARGE SCALE GENOMIC DNA]</scope>
    <source>
        <strain evidence="2 3">DNF00040</strain>
    </source>
</reference>
<dbReference type="RefSeq" id="WP_036560297.1">
    <property type="nucleotide sequence ID" value="NZ_JRNI01000049.1"/>
</dbReference>
<dbReference type="AlphaFoldDB" id="A0A095Z1G2"/>
<sequence length="869" mass="100071">MKITKAMPLSLQVRPYRWRSQSRLGLSVLVMVDASDVSPILETESTLWDVAKSHMDCGGVLEYGVPKVHPEFLVSGVAYSAFAEQKNELDVTVRVNDKQRTLRVFGERHYKDKKISPAADFKEMPLSWANSYGGEQYPDNPEGKGWIDPNKSQSSDRVAMPNVENPEDLLSEPSSEHRAYNFGAQSMMWPVRFSKVGNYSEEWKKTDFPGFFPDMDPTMFNAAQSEQIWSELSELPINTEFAVRHMHPNKALWHGCVPAWRARCLLKMQKSPKDEIITQEAFLKLKTLWLIPHLEKYLLIFQESVPCWHEDGSDIKHVLAALEWVHSAKEQTHYLEFMEEREEVERSALLAYSDEDLLPENVQTHGFDSKPGDLGPMSEKLHKLQHYMRTITREHLATMGLQADEYLPEEVGPQPRADLRYLPEQQRWQDQRVEQLREHFRQVKEARQRYVLSGGLDTELNELTGSDALFDRIREDAGRVNINKATEQSRLSQLNRMQTKQSAQDEMRLHKLEKKMWSLSAHYEQGKYVLTQSPLEGRERLLDRIAHGESVEAMDLSGIDLSGLCFKDMDFSLVLFKGANLSQTSFENCRFGETAFCFATLQGARFKDCRFEGSNLNQCHFERAVFENCRFEKLMLSQLVFAECELSSCHFNESMWQNFELIDSRLNHCVADGFALLESHLRNSSFDECEWLRCAFTECQISQCDFENNYIFRMALTYVELGQVSFKSSWLEALAIVTSQTLLGVDFSDTLIKNSCMRGLNFEACQFDRAIVENSEFSTSSFKNITAVAMEVPDAIFVRTRFVAADFTDANLTNAFFTHAEFSAVNFTRVNFFRCDMGQTKVHSDCIEHENYLKQIQLEPSQREAVHGV</sequence>
<dbReference type="OrthoDB" id="237820at2"/>
<dbReference type="Gene3D" id="2.160.20.80">
    <property type="entry name" value="E3 ubiquitin-protein ligase SopA"/>
    <property type="match status" value="3"/>
</dbReference>
<organism evidence="2 3">
    <name type="scientific">Oligella urethralis DNF00040</name>
    <dbReference type="NCBI Taxonomy" id="1401065"/>
    <lineage>
        <taxon>Bacteria</taxon>
        <taxon>Pseudomonadati</taxon>
        <taxon>Pseudomonadota</taxon>
        <taxon>Betaproteobacteria</taxon>
        <taxon>Burkholderiales</taxon>
        <taxon>Alcaligenaceae</taxon>
        <taxon>Oligella</taxon>
    </lineage>
</organism>
<dbReference type="PANTHER" id="PTHR14136:SF17">
    <property type="entry name" value="BTB_POZ DOMAIN-CONTAINING PROTEIN KCTD9"/>
    <property type="match status" value="1"/>
</dbReference>
<keyword evidence="3" id="KW-1185">Reference proteome</keyword>
<accession>A0A095Z1G2</accession>
<dbReference type="Pfam" id="PF09937">
    <property type="entry name" value="DUF2169"/>
    <property type="match status" value="1"/>
</dbReference>
<comment type="caution">
    <text evidence="2">The sequence shown here is derived from an EMBL/GenBank/DDBJ whole genome shotgun (WGS) entry which is preliminary data.</text>
</comment>
<dbReference type="Pfam" id="PF00805">
    <property type="entry name" value="Pentapeptide"/>
    <property type="match status" value="2"/>
</dbReference>
<dbReference type="InterPro" id="IPR001646">
    <property type="entry name" value="5peptide_repeat"/>
</dbReference>
<evidence type="ECO:0000313" key="2">
    <source>
        <dbReference type="EMBL" id="KGF28468.1"/>
    </source>
</evidence>
<evidence type="ECO:0000313" key="3">
    <source>
        <dbReference type="Proteomes" id="UP000029629"/>
    </source>
</evidence>
<dbReference type="SUPFAM" id="SSF141571">
    <property type="entry name" value="Pentapeptide repeat-like"/>
    <property type="match status" value="2"/>
</dbReference>
<gene>
    <name evidence="2" type="ORF">HMPREF2130_09365</name>
</gene>
<dbReference type="Proteomes" id="UP000029629">
    <property type="component" value="Unassembled WGS sequence"/>
</dbReference>
<name>A0A095Z1G2_9BURK</name>